<reference evidence="2 3" key="1">
    <citation type="submission" date="2015-10" db="EMBL/GenBank/DDBJ databases">
        <authorList>
            <person name="Gilbert D.G."/>
        </authorList>
    </citation>
    <scope>NUCLEOTIDE SEQUENCE [LARGE SCALE GENOMIC DNA]</scope>
    <source>
        <strain evidence="2">COMA1</strain>
    </source>
</reference>
<protein>
    <submittedName>
        <fullName evidence="2">Putative Glycosyl transferase, family 2</fullName>
    </submittedName>
</protein>
<evidence type="ECO:0000259" key="1">
    <source>
        <dbReference type="Pfam" id="PF00535"/>
    </source>
</evidence>
<gene>
    <name evidence="2" type="ORF">COMA1_30036</name>
</gene>
<dbReference type="RefSeq" id="WP_176698016.1">
    <property type="nucleotide sequence ID" value="NZ_CZQA01000009.1"/>
</dbReference>
<name>A0A0S4LGN6_9BACT</name>
<dbReference type="PANTHER" id="PTHR22916">
    <property type="entry name" value="GLYCOSYLTRANSFERASE"/>
    <property type="match status" value="1"/>
</dbReference>
<dbReference type="EMBL" id="CZQA01000009">
    <property type="protein sequence ID" value="CUS36399.1"/>
    <property type="molecule type" value="Genomic_DNA"/>
</dbReference>
<dbReference type="SUPFAM" id="SSF53448">
    <property type="entry name" value="Nucleotide-diphospho-sugar transferases"/>
    <property type="match status" value="1"/>
</dbReference>
<dbReference type="InterPro" id="IPR029044">
    <property type="entry name" value="Nucleotide-diphossugar_trans"/>
</dbReference>
<evidence type="ECO:0000313" key="3">
    <source>
        <dbReference type="Proteomes" id="UP000199032"/>
    </source>
</evidence>
<dbReference type="InterPro" id="IPR001173">
    <property type="entry name" value="Glyco_trans_2-like"/>
</dbReference>
<dbReference type="Proteomes" id="UP000199032">
    <property type="component" value="Unassembled WGS sequence"/>
</dbReference>
<evidence type="ECO:0000313" key="2">
    <source>
        <dbReference type="EMBL" id="CUS36399.1"/>
    </source>
</evidence>
<dbReference type="Gene3D" id="3.90.550.10">
    <property type="entry name" value="Spore Coat Polysaccharide Biosynthesis Protein SpsA, Chain A"/>
    <property type="match status" value="1"/>
</dbReference>
<keyword evidence="3" id="KW-1185">Reference proteome</keyword>
<dbReference type="PANTHER" id="PTHR22916:SF3">
    <property type="entry name" value="UDP-GLCNAC:BETAGAL BETA-1,3-N-ACETYLGLUCOSAMINYLTRANSFERASE-LIKE PROTEIN 1"/>
    <property type="match status" value="1"/>
</dbReference>
<accession>A0A0S4LGN6</accession>
<dbReference type="Pfam" id="PF00535">
    <property type="entry name" value="Glycos_transf_2"/>
    <property type="match status" value="1"/>
</dbReference>
<dbReference type="GO" id="GO:0016758">
    <property type="term" value="F:hexosyltransferase activity"/>
    <property type="evidence" value="ECO:0007669"/>
    <property type="project" value="UniProtKB-ARBA"/>
</dbReference>
<dbReference type="AlphaFoldDB" id="A0A0S4LGN6"/>
<organism evidence="2 3">
    <name type="scientific">Candidatus Nitrospira nitrosa</name>
    <dbReference type="NCBI Taxonomy" id="1742972"/>
    <lineage>
        <taxon>Bacteria</taxon>
        <taxon>Pseudomonadati</taxon>
        <taxon>Nitrospirota</taxon>
        <taxon>Nitrospiria</taxon>
        <taxon>Nitrospirales</taxon>
        <taxon>Nitrospiraceae</taxon>
        <taxon>Nitrospira</taxon>
    </lineage>
</organism>
<proteinExistence type="predicted"/>
<dbReference type="STRING" id="1742972.COMA1_30036"/>
<feature type="domain" description="Glycosyltransferase 2-like" evidence="1">
    <location>
        <begin position="8"/>
        <end position="133"/>
    </location>
</feature>
<sequence length="352" mass="40468">MSNSPRVSCVLAVWNGEAYLPESIRSIQAQSFHDWELIVVDDGSTDRTDQILDQFQRKDTRIRVYHQSKQGLVASLNQGILAARGEYIARMDADDISMPDRFATQLNYLDRDHNIGVCGSWIETFGVDSSEVVEYPVDDGTIRCQLLFSSSLAHPATMFRRNLIIHHRLFYDERAVHAEDYDLWARASQHTRFANIPISLLRYRIHPQQVGRRHELTTQESSQAIRLSQLLRLGINPTPEEAQLHHQISRWQLESSTTFLSATRAWFDKLRDANRLHKVYPGNEFVTVLGRRWSEICSLATQEGLQTAIAFWRAPRLAASGWSPSQHVKFVVKCLLRKDPHTKFMRMGRGAN</sequence>
<keyword evidence="2" id="KW-0808">Transferase</keyword>
<dbReference type="CDD" id="cd00761">
    <property type="entry name" value="Glyco_tranf_GTA_type"/>
    <property type="match status" value="1"/>
</dbReference>